<protein>
    <submittedName>
        <fullName evidence="12">Cell surface glycoprotein CD200 receptor 1-like</fullName>
    </submittedName>
</protein>
<evidence type="ECO:0000256" key="2">
    <source>
        <dbReference type="ARBA" id="ARBA00008215"/>
    </source>
</evidence>
<evidence type="ECO:0000313" key="11">
    <source>
        <dbReference type="Proteomes" id="UP000515156"/>
    </source>
</evidence>
<feature type="signal peptide" evidence="9">
    <location>
        <begin position="1"/>
        <end position="28"/>
    </location>
</feature>
<keyword evidence="5 8" id="KW-0472">Membrane</keyword>
<dbReference type="InterPro" id="IPR036179">
    <property type="entry name" value="Ig-like_dom_sf"/>
</dbReference>
<dbReference type="Gene3D" id="2.60.40.10">
    <property type="entry name" value="Immunoglobulins"/>
    <property type="match status" value="1"/>
</dbReference>
<dbReference type="GO" id="GO:0009897">
    <property type="term" value="C:external side of plasma membrane"/>
    <property type="evidence" value="ECO:0007669"/>
    <property type="project" value="TreeGrafter"/>
</dbReference>
<dbReference type="InterPro" id="IPR003599">
    <property type="entry name" value="Ig_sub"/>
</dbReference>
<dbReference type="Proteomes" id="UP000515156">
    <property type="component" value="Chromosome 5"/>
</dbReference>
<keyword evidence="11" id="KW-1185">Reference proteome</keyword>
<evidence type="ECO:0000256" key="5">
    <source>
        <dbReference type="ARBA" id="ARBA00023136"/>
    </source>
</evidence>
<evidence type="ECO:0000256" key="3">
    <source>
        <dbReference type="ARBA" id="ARBA00022692"/>
    </source>
</evidence>
<proteinExistence type="inferred from homology"/>
<dbReference type="RefSeq" id="XP_030060791.1">
    <property type="nucleotide sequence ID" value="XM_030204931.1"/>
</dbReference>
<evidence type="ECO:0000256" key="1">
    <source>
        <dbReference type="ARBA" id="ARBA00004167"/>
    </source>
</evidence>
<keyword evidence="9" id="KW-0732">Signal</keyword>
<dbReference type="PANTHER" id="PTHR21462">
    <property type="entry name" value="CELL SURFACE GLYCOPROTEIN OX2 RECEPTOR PRECURSOR"/>
    <property type="match status" value="1"/>
</dbReference>
<evidence type="ECO:0000256" key="6">
    <source>
        <dbReference type="ARBA" id="ARBA00023157"/>
    </source>
</evidence>
<dbReference type="PANTHER" id="PTHR21462:SF2">
    <property type="entry name" value="CELL SURFACE GLYCOPROTEIN CD200 RECEPTOR 2"/>
    <property type="match status" value="1"/>
</dbReference>
<dbReference type="PROSITE" id="PS50835">
    <property type="entry name" value="IG_LIKE"/>
    <property type="match status" value="1"/>
</dbReference>
<dbReference type="SMART" id="SM00409">
    <property type="entry name" value="IG"/>
    <property type="match status" value="1"/>
</dbReference>
<dbReference type="InterPro" id="IPR013783">
    <property type="entry name" value="Ig-like_fold"/>
</dbReference>
<dbReference type="Pfam" id="PF07686">
    <property type="entry name" value="V-set"/>
    <property type="match status" value="1"/>
</dbReference>
<dbReference type="GO" id="GO:0150077">
    <property type="term" value="P:regulation of neuroinflammatory response"/>
    <property type="evidence" value="ECO:0007669"/>
    <property type="project" value="InterPro"/>
</dbReference>
<keyword evidence="6" id="KW-1015">Disulfide bond</keyword>
<dbReference type="InterPro" id="IPR040012">
    <property type="entry name" value="CD200R"/>
</dbReference>
<evidence type="ECO:0000259" key="10">
    <source>
        <dbReference type="PROSITE" id="PS50835"/>
    </source>
</evidence>
<dbReference type="InParanoid" id="A0A6P7Y723"/>
<feature type="chain" id="PRO_5028026473" evidence="9">
    <location>
        <begin position="29"/>
        <end position="236"/>
    </location>
</feature>
<keyword evidence="3 8" id="KW-0812">Transmembrane</keyword>
<sequence>MKWSWKVSQLSALLTFSITLLLESQTVSTTMERHTQDLQENSRIRKQNLQIPVMDFAKVDIEVGTRILLSCFNTSVTTLNILIWKVELRNGSRCLLSFRTDKNDTFRNCSERMTWVSTPLLNFSLYLDSVDLTDEGNYICETVTSEGTFTRITTVTVLGPPSHTALYASIYSMASIMTICFSLGLFLLQKKEGLRKCCRSMNPDVIFPYAQENVQDDEVEPYASYIEKANVIYNSV</sequence>
<evidence type="ECO:0000256" key="7">
    <source>
        <dbReference type="ARBA" id="ARBA00023180"/>
    </source>
</evidence>
<evidence type="ECO:0000313" key="12">
    <source>
        <dbReference type="RefSeq" id="XP_030060791.1"/>
    </source>
</evidence>
<dbReference type="AlphaFoldDB" id="A0A6P7Y723"/>
<dbReference type="OrthoDB" id="8915654at2759"/>
<dbReference type="InterPro" id="IPR013106">
    <property type="entry name" value="Ig_V-set"/>
</dbReference>
<accession>A0A6P7Y723</accession>
<feature type="domain" description="Ig-like" evidence="10">
    <location>
        <begin position="52"/>
        <end position="156"/>
    </location>
</feature>
<dbReference type="InterPro" id="IPR007110">
    <property type="entry name" value="Ig-like_dom"/>
</dbReference>
<feature type="transmembrane region" description="Helical" evidence="8">
    <location>
        <begin position="165"/>
        <end position="188"/>
    </location>
</feature>
<dbReference type="GeneID" id="115471227"/>
<evidence type="ECO:0000256" key="4">
    <source>
        <dbReference type="ARBA" id="ARBA00022989"/>
    </source>
</evidence>
<reference evidence="12" key="1">
    <citation type="submission" date="2025-08" db="UniProtKB">
        <authorList>
            <consortium name="RefSeq"/>
        </authorList>
    </citation>
    <scope>IDENTIFICATION</scope>
</reference>
<evidence type="ECO:0000256" key="8">
    <source>
        <dbReference type="SAM" id="Phobius"/>
    </source>
</evidence>
<keyword evidence="4 8" id="KW-1133">Transmembrane helix</keyword>
<evidence type="ECO:0000256" key="9">
    <source>
        <dbReference type="SAM" id="SignalP"/>
    </source>
</evidence>
<name>A0A6P7Y723_9AMPH</name>
<dbReference type="GO" id="GO:0038023">
    <property type="term" value="F:signaling receptor activity"/>
    <property type="evidence" value="ECO:0007669"/>
    <property type="project" value="InterPro"/>
</dbReference>
<organism evidence="11 12">
    <name type="scientific">Microcaecilia unicolor</name>
    <dbReference type="NCBI Taxonomy" id="1415580"/>
    <lineage>
        <taxon>Eukaryota</taxon>
        <taxon>Metazoa</taxon>
        <taxon>Chordata</taxon>
        <taxon>Craniata</taxon>
        <taxon>Vertebrata</taxon>
        <taxon>Euteleostomi</taxon>
        <taxon>Amphibia</taxon>
        <taxon>Gymnophiona</taxon>
        <taxon>Siphonopidae</taxon>
        <taxon>Microcaecilia</taxon>
    </lineage>
</organism>
<gene>
    <name evidence="12" type="primary">LOC115471227</name>
</gene>
<keyword evidence="7" id="KW-0325">Glycoprotein</keyword>
<dbReference type="SUPFAM" id="SSF48726">
    <property type="entry name" value="Immunoglobulin"/>
    <property type="match status" value="1"/>
</dbReference>
<dbReference type="KEGG" id="muo:115471227"/>
<comment type="similarity">
    <text evidence="2">Belongs to the CD200R family.</text>
</comment>
<comment type="subcellular location">
    <subcellularLocation>
        <location evidence="1">Membrane</location>
        <topology evidence="1">Single-pass membrane protein</topology>
    </subcellularLocation>
</comment>